<evidence type="ECO:0000313" key="1">
    <source>
        <dbReference type="EMBL" id="GAI54702.1"/>
    </source>
</evidence>
<sequence length="47" mass="5234">SVVISEGVTLPGIDVKEESLDQFGHMILRNRGVGNILADTIFYFIRI</sequence>
<dbReference type="EMBL" id="BARV01043197">
    <property type="protein sequence ID" value="GAI54702.1"/>
    <property type="molecule type" value="Genomic_DNA"/>
</dbReference>
<protein>
    <submittedName>
        <fullName evidence="1">Uncharacterized protein</fullName>
    </submittedName>
</protein>
<reference evidence="1" key="1">
    <citation type="journal article" date="2014" name="Front. Microbiol.">
        <title>High frequency of phylogenetically diverse reductive dehalogenase-homologous genes in deep subseafloor sedimentary metagenomes.</title>
        <authorList>
            <person name="Kawai M."/>
            <person name="Futagami T."/>
            <person name="Toyoda A."/>
            <person name="Takaki Y."/>
            <person name="Nishi S."/>
            <person name="Hori S."/>
            <person name="Arai W."/>
            <person name="Tsubouchi T."/>
            <person name="Morono Y."/>
            <person name="Uchiyama I."/>
            <person name="Ito T."/>
            <person name="Fujiyama A."/>
            <person name="Inagaki F."/>
            <person name="Takami H."/>
        </authorList>
    </citation>
    <scope>NUCLEOTIDE SEQUENCE</scope>
    <source>
        <strain evidence="1">Expedition CK06-06</strain>
    </source>
</reference>
<comment type="caution">
    <text evidence="1">The sequence shown here is derived from an EMBL/GenBank/DDBJ whole genome shotgun (WGS) entry which is preliminary data.</text>
</comment>
<accession>X1PEG8</accession>
<organism evidence="1">
    <name type="scientific">marine sediment metagenome</name>
    <dbReference type="NCBI Taxonomy" id="412755"/>
    <lineage>
        <taxon>unclassified sequences</taxon>
        <taxon>metagenomes</taxon>
        <taxon>ecological metagenomes</taxon>
    </lineage>
</organism>
<dbReference type="AlphaFoldDB" id="X1PEG8"/>
<gene>
    <name evidence="1" type="ORF">S06H3_64595</name>
</gene>
<feature type="non-terminal residue" evidence="1">
    <location>
        <position position="1"/>
    </location>
</feature>
<proteinExistence type="predicted"/>
<name>X1PEG8_9ZZZZ</name>